<proteinExistence type="predicted"/>
<evidence type="ECO:0000313" key="2">
    <source>
        <dbReference type="Proteomes" id="UP000176424"/>
    </source>
</evidence>
<protein>
    <submittedName>
        <fullName evidence="1">Uncharacterized protein</fullName>
    </submittedName>
</protein>
<name>A0A1F4ZWD4_9BACT</name>
<accession>A0A1F4ZWD4</accession>
<evidence type="ECO:0000313" key="1">
    <source>
        <dbReference type="EMBL" id="OGD10651.1"/>
    </source>
</evidence>
<dbReference type="Proteomes" id="UP000176424">
    <property type="component" value="Unassembled WGS sequence"/>
</dbReference>
<dbReference type="EMBL" id="MEXR01000001">
    <property type="protein sequence ID" value="OGD10651.1"/>
    <property type="molecule type" value="Genomic_DNA"/>
</dbReference>
<dbReference type="STRING" id="1797263.A2397_00070"/>
<gene>
    <name evidence="1" type="ORF">A2397_00070</name>
</gene>
<reference evidence="1 2" key="1">
    <citation type="journal article" date="2016" name="Nat. Commun.">
        <title>Thousands of microbial genomes shed light on interconnected biogeochemical processes in an aquifer system.</title>
        <authorList>
            <person name="Anantharaman K."/>
            <person name="Brown C.T."/>
            <person name="Hug L.A."/>
            <person name="Sharon I."/>
            <person name="Castelle C.J."/>
            <person name="Probst A.J."/>
            <person name="Thomas B.C."/>
            <person name="Singh A."/>
            <person name="Wilkins M.J."/>
            <person name="Karaoz U."/>
            <person name="Brodie E.L."/>
            <person name="Williams K.H."/>
            <person name="Hubbard S.S."/>
            <person name="Banfield J.F."/>
        </authorList>
    </citation>
    <scope>NUCLEOTIDE SEQUENCE [LARGE SCALE GENOMIC DNA]</scope>
</reference>
<dbReference type="AlphaFoldDB" id="A0A1F4ZWD4"/>
<organism evidence="1 2">
    <name type="scientific">Candidatus Amesbacteria bacterium RIFOXYB1_FULL_44_23</name>
    <dbReference type="NCBI Taxonomy" id="1797263"/>
    <lineage>
        <taxon>Bacteria</taxon>
        <taxon>Candidatus Amesiibacteriota</taxon>
    </lineage>
</organism>
<sequence length="68" mass="7380">MPENFGGSGSAWVNDYEGHYVNANNPDNRKDWTNHRFAVPGVGGAHADENSAVLEWGDGTLVDPHDTL</sequence>
<comment type="caution">
    <text evidence="1">The sequence shown here is derived from an EMBL/GenBank/DDBJ whole genome shotgun (WGS) entry which is preliminary data.</text>
</comment>